<dbReference type="InterPro" id="IPR011029">
    <property type="entry name" value="DEATH-like_dom_sf"/>
</dbReference>
<evidence type="ECO:0008006" key="7">
    <source>
        <dbReference type="Google" id="ProtNLM"/>
    </source>
</evidence>
<dbReference type="CDD" id="cd08336">
    <property type="entry name" value="DED_FADD"/>
    <property type="match status" value="1"/>
</dbReference>
<proteinExistence type="predicted"/>
<dbReference type="InterPro" id="IPR032675">
    <property type="entry name" value="LRR_dom_sf"/>
</dbReference>
<dbReference type="SUPFAM" id="SSF52047">
    <property type="entry name" value="RNI-like"/>
    <property type="match status" value="1"/>
</dbReference>
<keyword evidence="6" id="KW-1185">Reference proteome</keyword>
<dbReference type="PROSITE" id="PS50837">
    <property type="entry name" value="NACHT"/>
    <property type="match status" value="1"/>
</dbReference>
<dbReference type="PANTHER" id="PTHR46312">
    <property type="entry name" value="NACHT DOMAIN-CONTAINING PROTEIN"/>
    <property type="match status" value="1"/>
</dbReference>
<dbReference type="InterPro" id="IPR027417">
    <property type="entry name" value="P-loop_NTPase"/>
</dbReference>
<accession>A0ABN8MH62</accession>
<keyword evidence="1" id="KW-0547">Nucleotide-binding</keyword>
<feature type="domain" description="DED" evidence="3">
    <location>
        <begin position="5"/>
        <end position="83"/>
    </location>
</feature>
<dbReference type="PANTHER" id="PTHR46312:SF2">
    <property type="entry name" value="NUCLEOTIDE-BINDING OLIGOMERIZATION DOMAIN-CONTAINING PROTEIN 2-LIKE"/>
    <property type="match status" value="1"/>
</dbReference>
<reference evidence="5 6" key="1">
    <citation type="submission" date="2022-05" db="EMBL/GenBank/DDBJ databases">
        <authorList>
            <consortium name="Genoscope - CEA"/>
            <person name="William W."/>
        </authorList>
    </citation>
    <scope>NUCLEOTIDE SEQUENCE [LARGE SCALE GENOMIC DNA]</scope>
</reference>
<dbReference type="EMBL" id="CALNXI010000478">
    <property type="protein sequence ID" value="CAH3027894.1"/>
    <property type="molecule type" value="Genomic_DNA"/>
</dbReference>
<name>A0ABN8MH62_9CNID</name>
<dbReference type="Gene3D" id="3.80.10.10">
    <property type="entry name" value="Ribonuclease Inhibitor"/>
    <property type="match status" value="1"/>
</dbReference>
<protein>
    <recommendedName>
        <fullName evidence="7">NACHT domain-containing protein</fullName>
    </recommendedName>
</protein>
<evidence type="ECO:0000259" key="3">
    <source>
        <dbReference type="PROSITE" id="PS50168"/>
    </source>
</evidence>
<evidence type="ECO:0000256" key="1">
    <source>
        <dbReference type="ARBA" id="ARBA00022741"/>
    </source>
</evidence>
<feature type="domain" description="NACHT" evidence="4">
    <location>
        <begin position="165"/>
        <end position="283"/>
    </location>
</feature>
<keyword evidence="2" id="KW-0067">ATP-binding</keyword>
<evidence type="ECO:0000313" key="6">
    <source>
        <dbReference type="Proteomes" id="UP001159427"/>
    </source>
</evidence>
<dbReference type="InterPro" id="IPR001875">
    <property type="entry name" value="DED_dom"/>
</dbReference>
<dbReference type="InterPro" id="IPR007111">
    <property type="entry name" value="NACHT_NTPase"/>
</dbReference>
<dbReference type="Gene3D" id="3.40.50.300">
    <property type="entry name" value="P-loop containing nucleotide triphosphate hydrolases"/>
    <property type="match status" value="1"/>
</dbReference>
<dbReference type="Gene3D" id="1.10.533.10">
    <property type="entry name" value="Death Domain, Fas"/>
    <property type="match status" value="1"/>
</dbReference>
<gene>
    <name evidence="5" type="ORF">PEVE_00032654</name>
</gene>
<evidence type="ECO:0000313" key="5">
    <source>
        <dbReference type="EMBL" id="CAH3027894.1"/>
    </source>
</evidence>
<dbReference type="SUPFAM" id="SSF52540">
    <property type="entry name" value="P-loop containing nucleoside triphosphate hydrolases"/>
    <property type="match status" value="1"/>
</dbReference>
<sequence>MNMDPYRLKLLELSNEITERELVELKFICKQHIPVGVLERIQRPLELFDELENRNLLSPDNKEFLAAIFAGINRLELRADLLGQPREGSSSPLTLYQQTLFDLYKDIIGWLQPLTWNKSFLIHIKHIYTNLQMITRRQTGRVTKREPLETYVEIFNTRPGSSKMRRILIEGQAGVGKTTFVSLMVYDWACASPNLQHFKLVLFMELKQMKGNLKNDIYELLFPRDFYYSADHLFQYITANQESVLFILDGYDEVNPSRLPEVEDLIMGKIFRNATVIVTSRPGKGSRVHWFMDSRIEITGFTSENIHEFVFKYFQDDAPMAESLVAQLEMHPVAEHIARIPLTAMLICAMWEEMPQAALLSSVTSLFIELTLLLVKRYYSRQDDQSSFDPENLCSLEDIPDDLFQSLLSLGEVSLNGLLNDELLFDLQRLEKICTNKGALDIGFLSKEAGSSRLKPVQKCRFSHRSYQEFLAALWLSHKIKQALKDRSVFEDVSIYIMNCLSSELNQVLFLFTPGLLGDGFQPFFELLLQEGSMEVVENESLKQSFFEVCLISLYESNQGHLAYKLEPQMPWGIVELDHFNATPYKLRALVYFLSNSHSVTSLELNDSRVDAKALQVLARFLPEMVSIRELHLTSSRITDACLTAFVSSLSTVPQLEKLQLTSNLISEHGLEILISAFKDLPNLRQLDVQGNRIAEAGFGALVPAITLLPNLEELSLGTPVLHTEQLQAEAGEKAHPTAEGECATTLSDETFISLMKAAHSHNTLKIIKLSQGAVPEGKDPAEFECLKVS</sequence>
<evidence type="ECO:0000256" key="2">
    <source>
        <dbReference type="ARBA" id="ARBA00022840"/>
    </source>
</evidence>
<dbReference type="Pfam" id="PF01335">
    <property type="entry name" value="DED"/>
    <property type="match status" value="1"/>
</dbReference>
<evidence type="ECO:0000259" key="4">
    <source>
        <dbReference type="PROSITE" id="PS50837"/>
    </source>
</evidence>
<dbReference type="Proteomes" id="UP001159427">
    <property type="component" value="Unassembled WGS sequence"/>
</dbReference>
<dbReference type="Pfam" id="PF05729">
    <property type="entry name" value="NACHT"/>
    <property type="match status" value="1"/>
</dbReference>
<dbReference type="PROSITE" id="PS50168">
    <property type="entry name" value="DED"/>
    <property type="match status" value="1"/>
</dbReference>
<organism evidence="5 6">
    <name type="scientific">Porites evermanni</name>
    <dbReference type="NCBI Taxonomy" id="104178"/>
    <lineage>
        <taxon>Eukaryota</taxon>
        <taxon>Metazoa</taxon>
        <taxon>Cnidaria</taxon>
        <taxon>Anthozoa</taxon>
        <taxon>Hexacorallia</taxon>
        <taxon>Scleractinia</taxon>
        <taxon>Fungiina</taxon>
        <taxon>Poritidae</taxon>
        <taxon>Porites</taxon>
    </lineage>
</organism>
<dbReference type="SMART" id="SM00031">
    <property type="entry name" value="DED"/>
    <property type="match status" value="1"/>
</dbReference>
<dbReference type="SUPFAM" id="SSF47986">
    <property type="entry name" value="DEATH domain"/>
    <property type="match status" value="1"/>
</dbReference>
<comment type="caution">
    <text evidence="5">The sequence shown here is derived from an EMBL/GenBank/DDBJ whole genome shotgun (WGS) entry which is preliminary data.</text>
</comment>